<dbReference type="InterPro" id="IPR046457">
    <property type="entry name" value="PMI_typeI_cat"/>
</dbReference>
<dbReference type="InterPro" id="IPR051804">
    <property type="entry name" value="Carb_Metab_Reg_Kinase/Isom"/>
</dbReference>
<accession>A0A014L7L9</accession>
<dbReference type="PANTHER" id="PTHR42742">
    <property type="entry name" value="TRANSCRIPTIONAL REPRESSOR MPRA"/>
    <property type="match status" value="1"/>
</dbReference>
<gene>
    <name evidence="6" type="primary">pmi</name>
    <name evidence="6" type="ORF">MOVI_0590</name>
</gene>
<feature type="active site" evidence="4">
    <location>
        <position position="182"/>
    </location>
</feature>
<evidence type="ECO:0000256" key="2">
    <source>
        <dbReference type="ARBA" id="ARBA00022833"/>
    </source>
</evidence>
<dbReference type="Gene3D" id="2.60.120.10">
    <property type="entry name" value="Jelly Rolls"/>
    <property type="match status" value="1"/>
</dbReference>
<sequence length="301" mass="34726">MKDYFVFVEPYQKNTLWAGQNLQNQLKSSKKIGELWLISAQKHGLSRVSGQNLDEFFAQNRQFFGFYPHKTYPNLHKIIDAGQKLSLQVHPDNKLAKKLNSFGKDEAWLVLNKGDDPFIIGAKSNDFAEKITEINNENIDKYCNFSDLEKNDFAYISAGLIHSIPQGALVYEIQQNSDLTFRIFDFDRLDTNGQKRELHFELAKVAIKPKLSPKIIHDNKKNQQSLVKNKFFNLEKVKISQKFLLFPQNDVFWYEIIIISGQGKINDAPFKPFDAILISGQIEKPIEFQAENALILINKII</sequence>
<dbReference type="PIRSF" id="PIRSF036894">
    <property type="entry name" value="PMI_Firm_short"/>
    <property type="match status" value="1"/>
</dbReference>
<keyword evidence="6" id="KW-0413">Isomerase</keyword>
<dbReference type="InterPro" id="IPR014628">
    <property type="entry name" value="Man6P_isomerase_Firm_short"/>
</dbReference>
<dbReference type="SUPFAM" id="SSF51182">
    <property type="entry name" value="RmlC-like cupins"/>
    <property type="match status" value="1"/>
</dbReference>
<comment type="cofactor">
    <cofactor evidence="3">
        <name>Zn(2+)</name>
        <dbReference type="ChEBI" id="CHEBI:29105"/>
    </cofactor>
    <text evidence="3">Binds 1 zinc ion per subunit.</text>
</comment>
<dbReference type="RefSeq" id="WP_044283918.1">
    <property type="nucleotide sequence ID" value="NZ_JFAD01000007.1"/>
</dbReference>
<feature type="binding site" evidence="3">
    <location>
        <position position="162"/>
    </location>
    <ligand>
        <name>Zn(2+)</name>
        <dbReference type="ChEBI" id="CHEBI:29105"/>
    </ligand>
</feature>
<evidence type="ECO:0000259" key="5">
    <source>
        <dbReference type="Pfam" id="PF20511"/>
    </source>
</evidence>
<dbReference type="AlphaFoldDB" id="A0A014L7L9"/>
<dbReference type="Pfam" id="PF20511">
    <property type="entry name" value="PMI_typeI_cat"/>
    <property type="match status" value="1"/>
</dbReference>
<proteinExistence type="predicted"/>
<reference evidence="6 7" key="1">
    <citation type="submission" date="2014-03" db="EMBL/GenBank/DDBJ databases">
        <title>Genome sequence of Mycoplasma ovipneumoniae strain 14811.</title>
        <authorList>
            <person name="Sirand-Pugnet P."/>
            <person name="Breton M."/>
            <person name="Dordet-Frisoni E."/>
            <person name="Baranowski E."/>
            <person name="Barre A."/>
            <person name="Couture C."/>
            <person name="Dupuy V."/>
            <person name="Gaurivaud P."/>
            <person name="Jacob D."/>
            <person name="Lemaitre C."/>
            <person name="Manso-Silvan L."/>
            <person name="Nikolski M."/>
            <person name="Nouvel L.-X."/>
            <person name="Poumarat F."/>
            <person name="Tardy F."/>
            <person name="Thebault P."/>
            <person name="Theil S."/>
            <person name="Citti C."/>
            <person name="Thiaucourt F."/>
            <person name="Blanchard A."/>
        </authorList>
    </citation>
    <scope>NUCLEOTIDE SEQUENCE [LARGE SCALE GENOMIC DNA]</scope>
    <source>
        <strain evidence="6 7">14811</strain>
    </source>
</reference>
<dbReference type="InterPro" id="IPR014710">
    <property type="entry name" value="RmlC-like_jellyroll"/>
</dbReference>
<protein>
    <submittedName>
        <fullName evidence="6">Mannose-6-phosphate isomerase</fullName>
    </submittedName>
</protein>
<dbReference type="EMBL" id="JFAD01000007">
    <property type="protein sequence ID" value="EXU61439.1"/>
    <property type="molecule type" value="Genomic_DNA"/>
</dbReference>
<keyword evidence="2 3" id="KW-0862">Zinc</keyword>
<evidence type="ECO:0000256" key="3">
    <source>
        <dbReference type="PIRSR" id="PIRSR036894-1"/>
    </source>
</evidence>
<dbReference type="eggNOG" id="COG1482">
    <property type="taxonomic scope" value="Bacteria"/>
</dbReference>
<dbReference type="Proteomes" id="UP000020977">
    <property type="component" value="Unassembled WGS sequence"/>
</dbReference>
<name>A0A014L7L9_9BACT</name>
<evidence type="ECO:0000256" key="4">
    <source>
        <dbReference type="PIRSR" id="PIRSR036894-2"/>
    </source>
</evidence>
<dbReference type="CDD" id="cd07010">
    <property type="entry name" value="cupin_PMI_type_I_N_bac"/>
    <property type="match status" value="1"/>
</dbReference>
<feature type="domain" description="Phosphomannose isomerase type I catalytic" evidence="5">
    <location>
        <begin position="26"/>
        <end position="101"/>
    </location>
</feature>
<organism evidence="6 7">
    <name type="scientific">Mesomycoplasma ovipneumoniae 14811</name>
    <dbReference type="NCBI Taxonomy" id="1188239"/>
    <lineage>
        <taxon>Bacteria</taxon>
        <taxon>Bacillati</taxon>
        <taxon>Mycoplasmatota</taxon>
        <taxon>Mycoplasmoidales</taxon>
        <taxon>Metamycoplasmataceae</taxon>
        <taxon>Mesomycoplasma</taxon>
    </lineage>
</organism>
<dbReference type="PANTHER" id="PTHR42742:SF3">
    <property type="entry name" value="FRUCTOKINASE"/>
    <property type="match status" value="1"/>
</dbReference>
<keyword evidence="1 3" id="KW-0479">Metal-binding</keyword>
<dbReference type="GO" id="GO:0008270">
    <property type="term" value="F:zinc ion binding"/>
    <property type="evidence" value="ECO:0007669"/>
    <property type="project" value="InterPro"/>
</dbReference>
<evidence type="ECO:0000256" key="1">
    <source>
        <dbReference type="ARBA" id="ARBA00022723"/>
    </source>
</evidence>
<feature type="binding site" evidence="3">
    <location>
        <position position="90"/>
    </location>
    <ligand>
        <name>Zn(2+)</name>
        <dbReference type="ChEBI" id="CHEBI:29105"/>
    </ligand>
</feature>
<evidence type="ECO:0000313" key="6">
    <source>
        <dbReference type="EMBL" id="EXU61439.1"/>
    </source>
</evidence>
<dbReference type="STRING" id="1188239.MOVI_0590"/>
<comment type="caution">
    <text evidence="6">The sequence shown here is derived from an EMBL/GenBank/DDBJ whole genome shotgun (WGS) entry which is preliminary data.</text>
</comment>
<dbReference type="GO" id="GO:0004476">
    <property type="term" value="F:mannose-6-phosphate isomerase activity"/>
    <property type="evidence" value="ECO:0007669"/>
    <property type="project" value="InterPro"/>
</dbReference>
<dbReference type="GO" id="GO:0005975">
    <property type="term" value="P:carbohydrate metabolic process"/>
    <property type="evidence" value="ECO:0007669"/>
    <property type="project" value="InterPro"/>
</dbReference>
<feature type="binding site" evidence="3">
    <location>
        <position position="106"/>
    </location>
    <ligand>
        <name>Zn(2+)</name>
        <dbReference type="ChEBI" id="CHEBI:29105"/>
    </ligand>
</feature>
<evidence type="ECO:0000313" key="7">
    <source>
        <dbReference type="Proteomes" id="UP000020977"/>
    </source>
</evidence>
<dbReference type="InterPro" id="IPR011051">
    <property type="entry name" value="RmlC_Cupin_sf"/>
</dbReference>